<keyword evidence="1" id="KW-1133">Transmembrane helix</keyword>
<accession>A0A1X0QYH8</accession>
<sequence length="97" mass="11017">MHYIKRFSSLSKIISYGLTEGIFNLNNAYSKPLKTTNNKTSVANDHTYDLLVHIHTFFSFCCVTIGICPSLSSVVYVVIVVSVDKRKRNRKPALLFM</sequence>
<organism evidence="2">
    <name type="scientific">Rhizopus microsporus var. microsporus</name>
    <dbReference type="NCBI Taxonomy" id="86635"/>
    <lineage>
        <taxon>Eukaryota</taxon>
        <taxon>Fungi</taxon>
        <taxon>Fungi incertae sedis</taxon>
        <taxon>Mucoromycota</taxon>
        <taxon>Mucoromycotina</taxon>
        <taxon>Mucoromycetes</taxon>
        <taxon>Mucorales</taxon>
        <taxon>Mucorineae</taxon>
        <taxon>Rhizopodaceae</taxon>
        <taxon>Rhizopus</taxon>
    </lineage>
</organism>
<keyword evidence="1" id="KW-0812">Transmembrane</keyword>
<dbReference type="EMBL" id="KV921961">
    <property type="protein sequence ID" value="ORE04786.1"/>
    <property type="molecule type" value="Genomic_DNA"/>
</dbReference>
<dbReference type="AlphaFoldDB" id="A0A1X0QYH8"/>
<proteinExistence type="predicted"/>
<dbReference type="VEuPathDB" id="FungiDB:BCV72DRAFT_8258"/>
<protein>
    <submittedName>
        <fullName evidence="2">Uncharacterized protein</fullName>
    </submittedName>
</protein>
<gene>
    <name evidence="2" type="ORF">BCV72DRAFT_8258</name>
</gene>
<name>A0A1X0QYH8_RHIZD</name>
<feature type="transmembrane region" description="Helical" evidence="1">
    <location>
        <begin position="57"/>
        <end position="81"/>
    </location>
</feature>
<evidence type="ECO:0000313" key="2">
    <source>
        <dbReference type="EMBL" id="ORE04786.1"/>
    </source>
</evidence>
<reference evidence="2" key="1">
    <citation type="journal article" date="2016" name="Proc. Natl. Acad. Sci. U.S.A.">
        <title>Lipid metabolic changes in an early divergent fungus govern the establishment of a mutualistic symbiosis with endobacteria.</title>
        <authorList>
            <person name="Lastovetsky O.A."/>
            <person name="Gaspar M.L."/>
            <person name="Mondo S.J."/>
            <person name="LaButti K.M."/>
            <person name="Sandor L."/>
            <person name="Grigoriev I.V."/>
            <person name="Henry S.A."/>
            <person name="Pawlowska T.E."/>
        </authorList>
    </citation>
    <scope>NUCLEOTIDE SEQUENCE [LARGE SCALE GENOMIC DNA]</scope>
    <source>
        <strain evidence="2">ATCC 52814</strain>
    </source>
</reference>
<dbReference type="Proteomes" id="UP000242414">
    <property type="component" value="Unassembled WGS sequence"/>
</dbReference>
<evidence type="ECO:0000256" key="1">
    <source>
        <dbReference type="SAM" id="Phobius"/>
    </source>
</evidence>
<keyword evidence="1" id="KW-0472">Membrane</keyword>